<feature type="domain" description="Tripartite ATP-independent periplasmic transporters DctQ component" evidence="10">
    <location>
        <begin position="25"/>
        <end position="152"/>
    </location>
</feature>
<dbReference type="GO" id="GO:0022857">
    <property type="term" value="F:transmembrane transporter activity"/>
    <property type="evidence" value="ECO:0007669"/>
    <property type="project" value="TreeGrafter"/>
</dbReference>
<evidence type="ECO:0000256" key="5">
    <source>
        <dbReference type="ARBA" id="ARBA00022692"/>
    </source>
</evidence>
<evidence type="ECO:0000256" key="8">
    <source>
        <dbReference type="ARBA" id="ARBA00038436"/>
    </source>
</evidence>
<evidence type="ECO:0000256" key="3">
    <source>
        <dbReference type="ARBA" id="ARBA00022475"/>
    </source>
</evidence>
<reference evidence="12" key="1">
    <citation type="submission" date="2015-12" db="EMBL/GenBank/DDBJ databases">
        <authorList>
            <person name="Lodha T.D."/>
            <person name="Chintalapati S."/>
            <person name="Chintalapati V.R."/>
            <person name="Sravanthi T."/>
        </authorList>
    </citation>
    <scope>NUCLEOTIDE SEQUENCE [LARGE SCALE GENOMIC DNA]</scope>
    <source>
        <strain evidence="12">JC133</strain>
    </source>
</reference>
<evidence type="ECO:0000256" key="4">
    <source>
        <dbReference type="ARBA" id="ARBA00022519"/>
    </source>
</evidence>
<evidence type="ECO:0000256" key="9">
    <source>
        <dbReference type="SAM" id="Phobius"/>
    </source>
</evidence>
<evidence type="ECO:0000313" key="11">
    <source>
        <dbReference type="EMBL" id="POQ99190.1"/>
    </source>
</evidence>
<feature type="transmembrane region" description="Helical" evidence="9">
    <location>
        <begin position="49"/>
        <end position="66"/>
    </location>
</feature>
<keyword evidence="6 9" id="KW-1133">Transmembrane helix</keyword>
<organism evidence="11 12">
    <name type="scientific">Alkalispirochaeta sphaeroplastigenens</name>
    <dbReference type="NCBI Taxonomy" id="1187066"/>
    <lineage>
        <taxon>Bacteria</taxon>
        <taxon>Pseudomonadati</taxon>
        <taxon>Spirochaetota</taxon>
        <taxon>Spirochaetia</taxon>
        <taxon>Spirochaetales</taxon>
        <taxon>Spirochaetaceae</taxon>
        <taxon>Alkalispirochaeta</taxon>
    </lineage>
</organism>
<dbReference type="EMBL" id="LPWH01000110">
    <property type="protein sequence ID" value="POQ99190.1"/>
    <property type="molecule type" value="Genomic_DNA"/>
</dbReference>
<dbReference type="GO" id="GO:0015740">
    <property type="term" value="P:C4-dicarboxylate transport"/>
    <property type="evidence" value="ECO:0007669"/>
    <property type="project" value="TreeGrafter"/>
</dbReference>
<protein>
    <submittedName>
        <fullName evidence="11">C4-dicarboxylate ABC transporter permease</fullName>
    </submittedName>
</protein>
<dbReference type="AlphaFoldDB" id="A0A2S4JIB2"/>
<feature type="transmembrane region" description="Helical" evidence="9">
    <location>
        <begin position="12"/>
        <end position="37"/>
    </location>
</feature>
<comment type="caution">
    <text evidence="11">The sequence shown here is derived from an EMBL/GenBank/DDBJ whole genome shotgun (WGS) entry which is preliminary data.</text>
</comment>
<dbReference type="OrthoDB" id="45144at2"/>
<name>A0A2S4JIB2_9SPIO</name>
<comment type="subcellular location">
    <subcellularLocation>
        <location evidence="1">Cell inner membrane</location>
        <topology evidence="1">Multi-pass membrane protein</topology>
    </subcellularLocation>
</comment>
<dbReference type="GO" id="GO:0005886">
    <property type="term" value="C:plasma membrane"/>
    <property type="evidence" value="ECO:0007669"/>
    <property type="project" value="UniProtKB-SubCell"/>
</dbReference>
<dbReference type="PANTHER" id="PTHR35011">
    <property type="entry name" value="2,3-DIKETO-L-GULONATE TRAP TRANSPORTER SMALL PERMEASE PROTEIN YIAM"/>
    <property type="match status" value="1"/>
</dbReference>
<evidence type="ECO:0000256" key="6">
    <source>
        <dbReference type="ARBA" id="ARBA00022989"/>
    </source>
</evidence>
<evidence type="ECO:0000259" key="10">
    <source>
        <dbReference type="Pfam" id="PF04290"/>
    </source>
</evidence>
<evidence type="ECO:0000256" key="2">
    <source>
        <dbReference type="ARBA" id="ARBA00022448"/>
    </source>
</evidence>
<sequence>MLKNALRLITNFFEIYVPIGAFLVMFGTFLLQVFFRYVLRSPLTWTQEVIVLSFVWVVIFGASYTMREKGHVKFTMVYDMAPPRVAALLRFIGNALIALALALLIVPSFKYALFVGFQRTAVFRVSYTVAFLPFLYLLISSICYIVPELYEDIRVMRGDIEDSPDHAVSEIIRESVEASQNIDATEIFR</sequence>
<keyword evidence="4" id="KW-0997">Cell inner membrane</keyword>
<gene>
    <name evidence="11" type="ORF">AU468_10585</name>
</gene>
<feature type="transmembrane region" description="Helical" evidence="9">
    <location>
        <begin position="87"/>
        <end position="106"/>
    </location>
</feature>
<proteinExistence type="inferred from homology"/>
<evidence type="ECO:0000256" key="1">
    <source>
        <dbReference type="ARBA" id="ARBA00004429"/>
    </source>
</evidence>
<dbReference type="Proteomes" id="UP000237350">
    <property type="component" value="Unassembled WGS sequence"/>
</dbReference>
<dbReference type="Pfam" id="PF04290">
    <property type="entry name" value="DctQ"/>
    <property type="match status" value="1"/>
</dbReference>
<keyword evidence="2" id="KW-0813">Transport</keyword>
<keyword evidence="5 9" id="KW-0812">Transmembrane</keyword>
<dbReference type="InterPro" id="IPR007387">
    <property type="entry name" value="TRAP_DctQ"/>
</dbReference>
<accession>A0A2S4JIB2</accession>
<dbReference type="RefSeq" id="WP_018526743.1">
    <property type="nucleotide sequence ID" value="NZ_LPWH01000110.1"/>
</dbReference>
<feature type="transmembrane region" description="Helical" evidence="9">
    <location>
        <begin position="126"/>
        <end position="147"/>
    </location>
</feature>
<dbReference type="InterPro" id="IPR055348">
    <property type="entry name" value="DctQ"/>
</dbReference>
<keyword evidence="3" id="KW-1003">Cell membrane</keyword>
<keyword evidence="7 9" id="KW-0472">Membrane</keyword>
<keyword evidence="12" id="KW-1185">Reference proteome</keyword>
<evidence type="ECO:0000313" key="12">
    <source>
        <dbReference type="Proteomes" id="UP000237350"/>
    </source>
</evidence>
<evidence type="ECO:0000256" key="7">
    <source>
        <dbReference type="ARBA" id="ARBA00023136"/>
    </source>
</evidence>
<comment type="similarity">
    <text evidence="8">Belongs to the TRAP transporter small permease family.</text>
</comment>
<dbReference type="PANTHER" id="PTHR35011:SF11">
    <property type="entry name" value="TRAP TRANSPORTER SMALL PERMEASE PROTEIN"/>
    <property type="match status" value="1"/>
</dbReference>